<feature type="region of interest" description="Disordered" evidence="1">
    <location>
        <begin position="19"/>
        <end position="41"/>
    </location>
</feature>
<gene>
    <name evidence="2" type="ORF">H1164_15385</name>
</gene>
<dbReference type="EMBL" id="JACEIP010000032">
    <property type="protein sequence ID" value="MBA4544238.1"/>
    <property type="molecule type" value="Genomic_DNA"/>
</dbReference>
<name>A0A7W1XCV6_9BACL</name>
<evidence type="ECO:0000313" key="3">
    <source>
        <dbReference type="Proteomes" id="UP000530514"/>
    </source>
</evidence>
<evidence type="ECO:0000256" key="1">
    <source>
        <dbReference type="SAM" id="MobiDB-lite"/>
    </source>
</evidence>
<reference evidence="2 3" key="1">
    <citation type="submission" date="2020-07" db="EMBL/GenBank/DDBJ databases">
        <authorList>
            <person name="Feng H."/>
        </authorList>
    </citation>
    <scope>NUCLEOTIDE SEQUENCE [LARGE SCALE GENOMIC DNA]</scope>
    <source>
        <strain evidence="3">s-11</strain>
    </source>
</reference>
<dbReference type="Proteomes" id="UP000530514">
    <property type="component" value="Unassembled WGS sequence"/>
</dbReference>
<accession>A0A7W1XCV6</accession>
<dbReference type="RefSeq" id="WP_033101300.1">
    <property type="nucleotide sequence ID" value="NZ_JACEIP010000032.1"/>
</dbReference>
<evidence type="ECO:0000313" key="2">
    <source>
        <dbReference type="EMBL" id="MBA4544238.1"/>
    </source>
</evidence>
<organism evidence="2 3">
    <name type="scientific">Thermoactinomyces daqus</name>
    <dbReference type="NCBI Taxonomy" id="1329516"/>
    <lineage>
        <taxon>Bacteria</taxon>
        <taxon>Bacillati</taxon>
        <taxon>Bacillota</taxon>
        <taxon>Bacilli</taxon>
        <taxon>Bacillales</taxon>
        <taxon>Thermoactinomycetaceae</taxon>
        <taxon>Thermoactinomyces</taxon>
    </lineage>
</organism>
<keyword evidence="3" id="KW-1185">Reference proteome</keyword>
<sequence>MCGIVPAVIPFAGNGKTPAFFSGGGTQEEQSQQGDIARPGRQKPEKVAAAALSPLIKFFFDHGVSQIIPLDLSQKSLNPDMYRFHS</sequence>
<comment type="caution">
    <text evidence="2">The sequence shown here is derived from an EMBL/GenBank/DDBJ whole genome shotgun (WGS) entry which is preliminary data.</text>
</comment>
<proteinExistence type="predicted"/>
<protein>
    <submittedName>
        <fullName evidence="2">Uncharacterized protein</fullName>
    </submittedName>
</protein>
<dbReference type="AlphaFoldDB" id="A0A7W1XCV6"/>